<name>A0A7K0CRT1_9ACTN</name>
<evidence type="ECO:0000259" key="2">
    <source>
        <dbReference type="Pfam" id="PF13462"/>
    </source>
</evidence>
<reference evidence="3 4" key="1">
    <citation type="submission" date="2019-10" db="EMBL/GenBank/DDBJ databases">
        <title>Streptomyces smaragdinus sp. nov. and Streptomyces fabii sp. nov., isolated from the gut of fungus growing-termite Macrotermes natalensis.</title>
        <authorList>
            <person name="Schwitalla J."/>
            <person name="Benndorf R."/>
            <person name="Martin K."/>
            <person name="De Beer W."/>
            <person name="Kaster A.-K."/>
            <person name="Vollmers J."/>
            <person name="Poulsen M."/>
            <person name="Beemelmanns C."/>
        </authorList>
    </citation>
    <scope>NUCLEOTIDE SEQUENCE [LARGE SCALE GENOMIC DNA]</scope>
    <source>
        <strain evidence="3 4">RB5</strain>
    </source>
</reference>
<feature type="signal peptide" evidence="1">
    <location>
        <begin position="1"/>
        <end position="23"/>
    </location>
</feature>
<dbReference type="Gene3D" id="3.40.30.10">
    <property type="entry name" value="Glutaredoxin"/>
    <property type="match status" value="1"/>
</dbReference>
<dbReference type="PROSITE" id="PS51257">
    <property type="entry name" value="PROKAR_LIPOPROTEIN"/>
    <property type="match status" value="1"/>
</dbReference>
<dbReference type="EMBL" id="WEGJ01000047">
    <property type="protein sequence ID" value="MQY16197.1"/>
    <property type="molecule type" value="Genomic_DNA"/>
</dbReference>
<evidence type="ECO:0000313" key="3">
    <source>
        <dbReference type="EMBL" id="MQY16197.1"/>
    </source>
</evidence>
<accession>A0A7K0CRT1</accession>
<keyword evidence="4" id="KW-1185">Reference proteome</keyword>
<evidence type="ECO:0000256" key="1">
    <source>
        <dbReference type="SAM" id="SignalP"/>
    </source>
</evidence>
<sequence>MKVMRGAHRAVASVCGVLLAAAAAGCGGGIKDTSVPPPKPYRAITDVPEALGKDGTTIVVGDPGAPTTVHLLEDPRCPVCEEFELQGAGEALRVLVEHREVRAEYTMASFLDDRLGGKGSRKAVNALRAALDRDKFTEYHAVLYENQPEEAVDGFTDAYLLDLASKVDGLRSPAFDRAVRGMTYEDFVTASERAYEAVGDDPRGPGTPTAVIDGTPVPAEYNGILFDPELFREAVRQSGFGVLPWETATP</sequence>
<dbReference type="SUPFAM" id="SSF52833">
    <property type="entry name" value="Thioredoxin-like"/>
    <property type="match status" value="1"/>
</dbReference>
<dbReference type="Proteomes" id="UP000466345">
    <property type="component" value="Unassembled WGS sequence"/>
</dbReference>
<dbReference type="Pfam" id="PF13462">
    <property type="entry name" value="Thioredoxin_4"/>
    <property type="match status" value="1"/>
</dbReference>
<comment type="caution">
    <text evidence="3">The sequence shown here is derived from an EMBL/GenBank/DDBJ whole genome shotgun (WGS) entry which is preliminary data.</text>
</comment>
<dbReference type="InterPro" id="IPR012336">
    <property type="entry name" value="Thioredoxin-like_fold"/>
</dbReference>
<feature type="chain" id="PRO_5029462629" description="Thioredoxin-like fold domain-containing protein" evidence="1">
    <location>
        <begin position="24"/>
        <end position="250"/>
    </location>
</feature>
<proteinExistence type="predicted"/>
<feature type="domain" description="Thioredoxin-like fold" evidence="2">
    <location>
        <begin position="54"/>
        <end position="217"/>
    </location>
</feature>
<organism evidence="3 4">
    <name type="scientific">Streptomyces smaragdinus</name>
    <dbReference type="NCBI Taxonomy" id="2585196"/>
    <lineage>
        <taxon>Bacteria</taxon>
        <taxon>Bacillati</taxon>
        <taxon>Actinomycetota</taxon>
        <taxon>Actinomycetes</taxon>
        <taxon>Kitasatosporales</taxon>
        <taxon>Streptomycetaceae</taxon>
        <taxon>Streptomyces</taxon>
    </lineage>
</organism>
<dbReference type="InterPro" id="IPR036249">
    <property type="entry name" value="Thioredoxin-like_sf"/>
</dbReference>
<dbReference type="AlphaFoldDB" id="A0A7K0CRT1"/>
<gene>
    <name evidence="3" type="ORF">SRB5_63930</name>
</gene>
<evidence type="ECO:0000313" key="4">
    <source>
        <dbReference type="Proteomes" id="UP000466345"/>
    </source>
</evidence>
<keyword evidence="1" id="KW-0732">Signal</keyword>
<protein>
    <recommendedName>
        <fullName evidence="2">Thioredoxin-like fold domain-containing protein</fullName>
    </recommendedName>
</protein>